<evidence type="ECO:0000256" key="10">
    <source>
        <dbReference type="RuleBase" id="RU365098"/>
    </source>
</evidence>
<keyword evidence="7 10" id="KW-0249">Electron transport</keyword>
<protein>
    <recommendedName>
        <fullName evidence="3 10">Ferredoxin</fullName>
    </recommendedName>
</protein>
<comment type="function">
    <text evidence="2 10">Ferredoxins are iron-sulfur proteins that transfer electrons in a wide variety of metabolic reactions.</text>
</comment>
<comment type="caution">
    <text evidence="12">The sequence shown here is derived from an EMBL/GenBank/DDBJ whole genome shotgun (WGS) entry which is preliminary data.</text>
</comment>
<keyword evidence="13" id="KW-1185">Reference proteome</keyword>
<accession>A0ABR7G5S0</accession>
<name>A0ABR7G5S0_9FIRM</name>
<feature type="domain" description="4Fe-4S ferredoxin-type" evidence="11">
    <location>
        <begin position="1"/>
        <end position="28"/>
    </location>
</feature>
<evidence type="ECO:0000256" key="5">
    <source>
        <dbReference type="ARBA" id="ARBA00022485"/>
    </source>
</evidence>
<dbReference type="InterPro" id="IPR000813">
    <property type="entry name" value="7Fe_ferredoxin"/>
</dbReference>
<comment type="cofactor">
    <cofactor evidence="1 10">
        <name>[4Fe-4S] cluster</name>
        <dbReference type="ChEBI" id="CHEBI:49883"/>
    </cofactor>
</comment>
<keyword evidence="9 10" id="KW-0411">Iron-sulfur</keyword>
<keyword evidence="8 10" id="KW-0408">Iron</keyword>
<dbReference type="PROSITE" id="PS51379">
    <property type="entry name" value="4FE4S_FER_2"/>
    <property type="match status" value="2"/>
</dbReference>
<dbReference type="Pfam" id="PF13187">
    <property type="entry name" value="Fer4_9"/>
    <property type="match status" value="1"/>
</dbReference>
<dbReference type="PANTHER" id="PTHR24960:SF79">
    <property type="entry name" value="PHOTOSYSTEM I IRON-SULFUR CENTER"/>
    <property type="match status" value="1"/>
</dbReference>
<dbReference type="EMBL" id="JACOPE010000001">
    <property type="protein sequence ID" value="MBC5682131.1"/>
    <property type="molecule type" value="Genomic_DNA"/>
</dbReference>
<evidence type="ECO:0000256" key="8">
    <source>
        <dbReference type="ARBA" id="ARBA00023004"/>
    </source>
</evidence>
<evidence type="ECO:0000259" key="11">
    <source>
        <dbReference type="PROSITE" id="PS51379"/>
    </source>
</evidence>
<dbReference type="InterPro" id="IPR017900">
    <property type="entry name" value="4Fe4S_Fe_S_CS"/>
</dbReference>
<evidence type="ECO:0000313" key="12">
    <source>
        <dbReference type="EMBL" id="MBC5682131.1"/>
    </source>
</evidence>
<reference evidence="12 13" key="1">
    <citation type="submission" date="2020-08" db="EMBL/GenBank/DDBJ databases">
        <title>Genome public.</title>
        <authorList>
            <person name="Liu C."/>
            <person name="Sun Q."/>
        </authorList>
    </citation>
    <scope>NUCLEOTIDE SEQUENCE [LARGE SCALE GENOMIC DNA]</scope>
    <source>
        <strain evidence="12 13">NSJ-13</strain>
    </source>
</reference>
<dbReference type="PROSITE" id="PS00198">
    <property type="entry name" value="4FE4S_FER_1"/>
    <property type="match status" value="1"/>
</dbReference>
<evidence type="ECO:0000256" key="6">
    <source>
        <dbReference type="ARBA" id="ARBA00022723"/>
    </source>
</evidence>
<dbReference type="Gene3D" id="3.30.70.20">
    <property type="match status" value="1"/>
</dbReference>
<sequence>MARVISDECVSCGTCEGECPVGAISEGDGKYVVDADACVDCGACEAACPTGAISEA</sequence>
<evidence type="ECO:0000256" key="4">
    <source>
        <dbReference type="ARBA" id="ARBA00022448"/>
    </source>
</evidence>
<keyword evidence="6 10" id="KW-0479">Metal-binding</keyword>
<evidence type="ECO:0000256" key="1">
    <source>
        <dbReference type="ARBA" id="ARBA00001966"/>
    </source>
</evidence>
<feature type="domain" description="4Fe-4S ferredoxin-type" evidence="11">
    <location>
        <begin position="29"/>
        <end position="56"/>
    </location>
</feature>
<organism evidence="12 13">
    <name type="scientific">Ruminococcus hominis</name>
    <dbReference type="NCBI Taxonomy" id="2763065"/>
    <lineage>
        <taxon>Bacteria</taxon>
        <taxon>Bacillati</taxon>
        <taxon>Bacillota</taxon>
        <taxon>Clostridia</taxon>
        <taxon>Eubacteriales</taxon>
        <taxon>Oscillospiraceae</taxon>
        <taxon>Ruminococcus</taxon>
    </lineage>
</organism>
<evidence type="ECO:0000256" key="7">
    <source>
        <dbReference type="ARBA" id="ARBA00022982"/>
    </source>
</evidence>
<evidence type="ECO:0000256" key="3">
    <source>
        <dbReference type="ARBA" id="ARBA00013529"/>
    </source>
</evidence>
<evidence type="ECO:0000256" key="2">
    <source>
        <dbReference type="ARBA" id="ARBA00003532"/>
    </source>
</evidence>
<dbReference type="SUPFAM" id="SSF54862">
    <property type="entry name" value="4Fe-4S ferredoxins"/>
    <property type="match status" value="1"/>
</dbReference>
<dbReference type="PRINTS" id="PR00354">
    <property type="entry name" value="7FE8SFRDOXIN"/>
</dbReference>
<keyword evidence="5 10" id="KW-0004">4Fe-4S</keyword>
<keyword evidence="4 10" id="KW-0813">Transport</keyword>
<proteinExistence type="predicted"/>
<dbReference type="InterPro" id="IPR050157">
    <property type="entry name" value="PSI_iron-sulfur_center"/>
</dbReference>
<dbReference type="Proteomes" id="UP000631576">
    <property type="component" value="Unassembled WGS sequence"/>
</dbReference>
<dbReference type="InterPro" id="IPR017896">
    <property type="entry name" value="4Fe4S_Fe-S-bd"/>
</dbReference>
<gene>
    <name evidence="12" type="ORF">H8S40_00755</name>
</gene>
<dbReference type="PANTHER" id="PTHR24960">
    <property type="entry name" value="PHOTOSYSTEM I IRON-SULFUR CENTER-RELATED"/>
    <property type="match status" value="1"/>
</dbReference>
<evidence type="ECO:0000313" key="13">
    <source>
        <dbReference type="Proteomes" id="UP000631576"/>
    </source>
</evidence>
<dbReference type="RefSeq" id="WP_022074555.1">
    <property type="nucleotide sequence ID" value="NZ_JACOPE010000001.1"/>
</dbReference>
<evidence type="ECO:0000256" key="9">
    <source>
        <dbReference type="ARBA" id="ARBA00023014"/>
    </source>
</evidence>